<dbReference type="Proteomes" id="UP000008064">
    <property type="component" value="Unassembled WGS sequence"/>
</dbReference>
<dbReference type="GeneID" id="18818249"/>
<sequence length="69" mass="7643">MAFISIAPLTWNRVGALIAVSSRVRSTCIFSLRATYTTTILDLARHPIYTIPCNESGILNRLPHNAVPF</sequence>
<gene>
    <name evidence="1" type="ORF">SERLADRAFT_461602</name>
</gene>
<accession>F8NPL4</accession>
<protein>
    <submittedName>
        <fullName evidence="1">Uncharacterized protein</fullName>
    </submittedName>
</protein>
<dbReference type="EMBL" id="GL945431">
    <property type="protein sequence ID" value="EGO27705.1"/>
    <property type="molecule type" value="Genomic_DNA"/>
</dbReference>
<name>F8NPL4_SERL9</name>
<proteinExistence type="predicted"/>
<evidence type="ECO:0000313" key="1">
    <source>
        <dbReference type="EMBL" id="EGO27705.1"/>
    </source>
</evidence>
<dbReference type="RefSeq" id="XP_007315796.1">
    <property type="nucleotide sequence ID" value="XM_007315734.1"/>
</dbReference>
<dbReference type="HOGENOM" id="CLU_2777486_0_0_1"/>
<organism>
    <name type="scientific">Serpula lacrymans var. lacrymans (strain S7.9)</name>
    <name type="common">Dry rot fungus</name>
    <dbReference type="NCBI Taxonomy" id="578457"/>
    <lineage>
        <taxon>Eukaryota</taxon>
        <taxon>Fungi</taxon>
        <taxon>Dikarya</taxon>
        <taxon>Basidiomycota</taxon>
        <taxon>Agaricomycotina</taxon>
        <taxon>Agaricomycetes</taxon>
        <taxon>Agaricomycetidae</taxon>
        <taxon>Boletales</taxon>
        <taxon>Coniophorineae</taxon>
        <taxon>Serpulaceae</taxon>
        <taxon>Serpula</taxon>
    </lineage>
</organism>
<dbReference type="KEGG" id="sla:SERLADRAFT_461602"/>
<reference evidence="1" key="1">
    <citation type="submission" date="2011-04" db="EMBL/GenBank/DDBJ databases">
        <title>Evolution of plant cell wall degrading machinery underlies the functional diversity of forest fungi.</title>
        <authorList>
            <consortium name="US DOE Joint Genome Institute (JGI-PGF)"/>
            <person name="Eastwood D.C."/>
            <person name="Floudas D."/>
            <person name="Binder M."/>
            <person name="Majcherczyk A."/>
            <person name="Schneider P."/>
            <person name="Aerts A."/>
            <person name="Asiegbu F.O."/>
            <person name="Baker S.E."/>
            <person name="Barry K."/>
            <person name="Bendiksby M."/>
            <person name="Blumentritt M."/>
            <person name="Coutinho P.M."/>
            <person name="Cullen D."/>
            <person name="Cullen D."/>
            <person name="Gathman A."/>
            <person name="Goodell B."/>
            <person name="Henrissat B."/>
            <person name="Ihrmark K."/>
            <person name="Kauserud H."/>
            <person name="Kohler A."/>
            <person name="LaButti K."/>
            <person name="Lapidus A."/>
            <person name="Lavin J.L."/>
            <person name="Lee Y.-H."/>
            <person name="Lindquist E."/>
            <person name="Lilly W."/>
            <person name="Lucas S."/>
            <person name="Morin E."/>
            <person name="Murat C."/>
            <person name="Oguiza J.A."/>
            <person name="Park J."/>
            <person name="Pisabarro A.G."/>
            <person name="Riley R."/>
            <person name="Rosling A."/>
            <person name="Salamov A."/>
            <person name="Schmidt O."/>
            <person name="Schmutz J."/>
            <person name="Skrede I."/>
            <person name="Stenlid J."/>
            <person name="Wiebenga A."/>
            <person name="Xie X."/>
            <person name="Kues U."/>
            <person name="Hibbett D.S."/>
            <person name="Hoffmeister D."/>
            <person name="Hogberg N."/>
            <person name="Martin F."/>
            <person name="Grigoriev I.V."/>
            <person name="Watkinson S.C."/>
        </authorList>
    </citation>
    <scope>NUCLEOTIDE SEQUENCE</scope>
    <source>
        <strain evidence="1">S7.9</strain>
    </source>
</reference>
<dbReference type="AlphaFoldDB" id="F8NPL4"/>